<dbReference type="PANTHER" id="PTHR15131:SF3">
    <property type="entry name" value="SNRNA-ACTIVATING PROTEIN COMPLEX SUBUNIT 1"/>
    <property type="match status" value="1"/>
</dbReference>
<feature type="region of interest" description="Disordered" evidence="1">
    <location>
        <begin position="301"/>
        <end position="440"/>
    </location>
</feature>
<dbReference type="OrthoDB" id="20127at2759"/>
<organism evidence="2 3">
    <name type="scientific">Haemonchus contortus</name>
    <name type="common">Barber pole worm</name>
    <dbReference type="NCBI Taxonomy" id="6289"/>
    <lineage>
        <taxon>Eukaryota</taxon>
        <taxon>Metazoa</taxon>
        <taxon>Ecdysozoa</taxon>
        <taxon>Nematoda</taxon>
        <taxon>Chromadorea</taxon>
        <taxon>Rhabditida</taxon>
        <taxon>Rhabditina</taxon>
        <taxon>Rhabditomorpha</taxon>
        <taxon>Strongyloidea</taxon>
        <taxon>Trichostrongylidae</taxon>
        <taxon>Haemonchus</taxon>
    </lineage>
</organism>
<keyword evidence="2" id="KW-1185">Reference proteome</keyword>
<dbReference type="GO" id="GO:0042795">
    <property type="term" value="P:snRNA transcription by RNA polymerase II"/>
    <property type="evidence" value="ECO:0007669"/>
    <property type="project" value="TreeGrafter"/>
</dbReference>
<reference evidence="3" key="1">
    <citation type="submission" date="2020-12" db="UniProtKB">
        <authorList>
            <consortium name="WormBaseParasite"/>
        </authorList>
    </citation>
    <scope>IDENTIFICATION</scope>
    <source>
        <strain evidence="3">MHco3</strain>
    </source>
</reference>
<accession>A0A7I4Y6U3</accession>
<feature type="compositionally biased region" description="Acidic residues" evidence="1">
    <location>
        <begin position="319"/>
        <end position="330"/>
    </location>
</feature>
<dbReference type="WBParaSite" id="HCON_00053440-00001">
    <property type="protein sequence ID" value="HCON_00053440-00001"/>
    <property type="gene ID" value="HCON_00053440"/>
</dbReference>
<dbReference type="GO" id="GO:0019185">
    <property type="term" value="C:snRNA-activating protein complex"/>
    <property type="evidence" value="ECO:0007669"/>
    <property type="project" value="TreeGrafter"/>
</dbReference>
<evidence type="ECO:0000313" key="3">
    <source>
        <dbReference type="WBParaSite" id="HCON_00053440-00001"/>
    </source>
</evidence>
<feature type="compositionally biased region" description="Basic and acidic residues" evidence="1">
    <location>
        <begin position="305"/>
        <end position="315"/>
    </location>
</feature>
<evidence type="ECO:0000256" key="1">
    <source>
        <dbReference type="SAM" id="MobiDB-lite"/>
    </source>
</evidence>
<protein>
    <submittedName>
        <fullName evidence="3">Small nuclear RNA activating complex (SNAPc) domain containing protein</fullName>
    </submittedName>
</protein>
<dbReference type="AlphaFoldDB" id="A0A7I4Y6U3"/>
<sequence length="463" mass="51327">LKGMRGGISVPLVNSGILSDVDMMLEAFKEKRSVRLVKFHEVAVDFELCNVYAGRLNVPDLLEFAECFLRAAFDCARPRKETKIGELVERTLTERIFGIYATYVLYYAQPTDYVSKILVTSQDLVDLKQFVTDLLLPGRHLDTIGCIYKLLADDAFSVGAFPKCYDPACHRGYTLPFSPDDVVDEDEKHAPLEAAVSIMEHPILKTMAHVQQEMELKQSLISDRPIVAELKDNFLNRLTNIYASLKREVDKVGIGETDDSEPSALTDENGVVVSSATEELAQGPSRSSIKDKAYGSSIQYARNRRYADPNMHENFPDAGNDDEEKDEDLTVSDSQPSADVASAPKRKRKPRIKLIGAKPPDASDGDGPGESSKEVAPSPQRRQKMRAPKRAKGEAKPLSEEGQAEISTPVEEQVTSKIVRVETASSNKQPARPPVDPEFEAEMKRIEALLDDSQSQRAKELLG</sequence>
<proteinExistence type="predicted"/>
<dbReference type="Pfam" id="PF09808">
    <property type="entry name" value="SNAPC1"/>
    <property type="match status" value="1"/>
</dbReference>
<dbReference type="InterPro" id="IPR019188">
    <property type="entry name" value="SNAPC1"/>
</dbReference>
<dbReference type="OMA" id="KTMAHVQ"/>
<name>A0A7I4Y6U3_HAECO</name>
<dbReference type="Proteomes" id="UP000025227">
    <property type="component" value="Unplaced"/>
</dbReference>
<dbReference type="GO" id="GO:0042796">
    <property type="term" value="P:snRNA transcription by RNA polymerase III"/>
    <property type="evidence" value="ECO:0007669"/>
    <property type="project" value="TreeGrafter"/>
</dbReference>
<dbReference type="PANTHER" id="PTHR15131">
    <property type="entry name" value="SMALL NUCLEAR RNA ACTIVATING COMPLEX, POLYPEPTIDE 1"/>
    <property type="match status" value="1"/>
</dbReference>
<feature type="compositionally biased region" description="Basic residues" evidence="1">
    <location>
        <begin position="381"/>
        <end position="390"/>
    </location>
</feature>
<dbReference type="GO" id="GO:0043565">
    <property type="term" value="F:sequence-specific DNA binding"/>
    <property type="evidence" value="ECO:0007669"/>
    <property type="project" value="TreeGrafter"/>
</dbReference>
<evidence type="ECO:0000313" key="2">
    <source>
        <dbReference type="Proteomes" id="UP000025227"/>
    </source>
</evidence>